<dbReference type="GeneID" id="90003570"/>
<sequence>MSMSSHAHRPKPLPLRSRDEYTIGIVCALKREAIAVQSAFDHFFLKENEKVETADGDENAYSFGTMGRYHVVLAHLGDMGGLEAKGVANNMRRSFRNIKLCLVVGICGIVPVIEEHETLLGDVVISTLVKQYDRGKEYPSGFKETNMLGPASIQLKRAFNSLDTPQPMEYLQELLKQHLLELNEHKHMKTYHYPGYRFDHLYDAGYVHEHSAGCTTCAANNYCKAAVEASCDQLQCFADKILSRKRITDLDQTAEAMGNTSDNARRRALDEKFNAGMLPRIYLGAVASGNKVMKNGTMRDDVAKDNEVIAFEMEGAGVWSTFPTVVIKAACDYADSHKNKRFQNYASMVAAACAKAFLEQLQMGLPGNVMLDAVGASGPAQSRHQRNEDRQPVPTRREGEVSNIFSGNFTGTNFGMGQNYTSQGDMYFGSSPGSGNHRA</sequence>
<dbReference type="Proteomes" id="UP001334248">
    <property type="component" value="Unassembled WGS sequence"/>
</dbReference>
<accession>A0ABR0RA41</accession>
<evidence type="ECO:0000313" key="3">
    <source>
        <dbReference type="Proteomes" id="UP001334248"/>
    </source>
</evidence>
<dbReference type="EMBL" id="JAVHJV010000016">
    <property type="protein sequence ID" value="KAK5937501.1"/>
    <property type="molecule type" value="Genomic_DNA"/>
</dbReference>
<evidence type="ECO:0000256" key="1">
    <source>
        <dbReference type="SAM" id="MobiDB-lite"/>
    </source>
</evidence>
<proteinExistence type="predicted"/>
<dbReference type="SUPFAM" id="SSF53167">
    <property type="entry name" value="Purine and uridine phosphorylases"/>
    <property type="match status" value="1"/>
</dbReference>
<dbReference type="PANTHER" id="PTHR46082:SF6">
    <property type="entry name" value="AAA+ ATPASE DOMAIN-CONTAINING PROTEIN-RELATED"/>
    <property type="match status" value="1"/>
</dbReference>
<dbReference type="InterPro" id="IPR053137">
    <property type="entry name" value="NLR-like"/>
</dbReference>
<feature type="region of interest" description="Disordered" evidence="1">
    <location>
        <begin position="375"/>
        <end position="404"/>
    </location>
</feature>
<dbReference type="Gene3D" id="3.40.50.1580">
    <property type="entry name" value="Nucleoside phosphorylase domain"/>
    <property type="match status" value="1"/>
</dbReference>
<evidence type="ECO:0000313" key="2">
    <source>
        <dbReference type="EMBL" id="KAK5937501.1"/>
    </source>
</evidence>
<dbReference type="PANTHER" id="PTHR46082">
    <property type="entry name" value="ATP/GTP-BINDING PROTEIN-RELATED"/>
    <property type="match status" value="1"/>
</dbReference>
<gene>
    <name evidence="2" type="ORF">PMZ80_010121</name>
</gene>
<evidence type="ECO:0008006" key="4">
    <source>
        <dbReference type="Google" id="ProtNLM"/>
    </source>
</evidence>
<protein>
    <recommendedName>
        <fullName evidence="4">Nucleoside phosphorylase domain-containing protein</fullName>
    </recommendedName>
</protein>
<feature type="compositionally biased region" description="Basic and acidic residues" evidence="1">
    <location>
        <begin position="385"/>
        <end position="400"/>
    </location>
</feature>
<reference evidence="2 3" key="1">
    <citation type="journal article" date="2023" name="Res Sq">
        <title>Genomic and morphological characterization of Knufia obscura isolated from the Mars 2020 spacecraft assembly facility.</title>
        <authorList>
            <person name="Chander A.M."/>
            <person name="Teixeira M.M."/>
            <person name="Singh N.K."/>
            <person name="Williams M.P."/>
            <person name="Parker C.W."/>
            <person name="Leo P."/>
            <person name="Stajich J.E."/>
            <person name="Torok T."/>
            <person name="Tighe S."/>
            <person name="Mason C.E."/>
            <person name="Venkateswaran K."/>
        </authorList>
    </citation>
    <scope>NUCLEOTIDE SEQUENCE [LARGE SCALE GENOMIC DNA]</scope>
    <source>
        <strain evidence="2 3">CCFEE 5817</strain>
    </source>
</reference>
<keyword evidence="3" id="KW-1185">Reference proteome</keyword>
<dbReference type="InterPro" id="IPR035994">
    <property type="entry name" value="Nucleoside_phosphorylase_sf"/>
</dbReference>
<organism evidence="2 3">
    <name type="scientific">Knufia obscura</name>
    <dbReference type="NCBI Taxonomy" id="1635080"/>
    <lineage>
        <taxon>Eukaryota</taxon>
        <taxon>Fungi</taxon>
        <taxon>Dikarya</taxon>
        <taxon>Ascomycota</taxon>
        <taxon>Pezizomycotina</taxon>
        <taxon>Eurotiomycetes</taxon>
        <taxon>Chaetothyriomycetidae</taxon>
        <taxon>Chaetothyriales</taxon>
        <taxon>Trichomeriaceae</taxon>
        <taxon>Knufia</taxon>
    </lineage>
</organism>
<dbReference type="RefSeq" id="XP_064725591.1">
    <property type="nucleotide sequence ID" value="XM_064878512.1"/>
</dbReference>
<comment type="caution">
    <text evidence="2">The sequence shown here is derived from an EMBL/GenBank/DDBJ whole genome shotgun (WGS) entry which is preliminary data.</text>
</comment>
<name>A0ABR0RA41_9EURO</name>